<reference evidence="2 3" key="1">
    <citation type="journal article" date="2019" name="Plant Biotechnol. J.">
        <title>The red bayberry genome and genetic basis of sex determination.</title>
        <authorList>
            <person name="Jia H.M."/>
            <person name="Jia H.J."/>
            <person name="Cai Q.L."/>
            <person name="Wang Y."/>
            <person name="Zhao H.B."/>
            <person name="Yang W.F."/>
            <person name="Wang G.Y."/>
            <person name="Li Y.H."/>
            <person name="Zhan D.L."/>
            <person name="Shen Y.T."/>
            <person name="Niu Q.F."/>
            <person name="Chang L."/>
            <person name="Qiu J."/>
            <person name="Zhao L."/>
            <person name="Xie H.B."/>
            <person name="Fu W.Y."/>
            <person name="Jin J."/>
            <person name="Li X.W."/>
            <person name="Jiao Y."/>
            <person name="Zhou C.C."/>
            <person name="Tu T."/>
            <person name="Chai C.Y."/>
            <person name="Gao J.L."/>
            <person name="Fan L.J."/>
            <person name="van de Weg E."/>
            <person name="Wang J.Y."/>
            <person name="Gao Z.S."/>
        </authorList>
    </citation>
    <scope>NUCLEOTIDE SEQUENCE [LARGE SCALE GENOMIC DNA]</scope>
    <source>
        <tissue evidence="2">Leaves</tissue>
    </source>
</reference>
<evidence type="ECO:0000313" key="3">
    <source>
        <dbReference type="Proteomes" id="UP000516437"/>
    </source>
</evidence>
<gene>
    <name evidence="2" type="ORF">CJ030_MR6G020128</name>
</gene>
<dbReference type="PANTHER" id="PTHR33144:SF35">
    <property type="entry name" value="TRANSPOSASE, PTTA_EN_SPM, PLANT-RELATED"/>
    <property type="match status" value="1"/>
</dbReference>
<organism evidence="2 3">
    <name type="scientific">Morella rubra</name>
    <name type="common">Chinese bayberry</name>
    <dbReference type="NCBI Taxonomy" id="262757"/>
    <lineage>
        <taxon>Eukaryota</taxon>
        <taxon>Viridiplantae</taxon>
        <taxon>Streptophyta</taxon>
        <taxon>Embryophyta</taxon>
        <taxon>Tracheophyta</taxon>
        <taxon>Spermatophyta</taxon>
        <taxon>Magnoliopsida</taxon>
        <taxon>eudicotyledons</taxon>
        <taxon>Gunneridae</taxon>
        <taxon>Pentapetalae</taxon>
        <taxon>rosids</taxon>
        <taxon>fabids</taxon>
        <taxon>Fagales</taxon>
        <taxon>Myricaceae</taxon>
        <taxon>Morella</taxon>
    </lineage>
</organism>
<keyword evidence="3" id="KW-1185">Reference proteome</keyword>
<dbReference type="Proteomes" id="UP000516437">
    <property type="component" value="Chromosome 6"/>
</dbReference>
<accession>A0A6A1VB17</accession>
<feature type="coiled-coil region" evidence="1">
    <location>
        <begin position="211"/>
        <end position="258"/>
    </location>
</feature>
<dbReference type="PANTHER" id="PTHR33144">
    <property type="entry name" value="OS10G0409366 PROTEIN-RELATED"/>
    <property type="match status" value="1"/>
</dbReference>
<dbReference type="Pfam" id="PF03004">
    <property type="entry name" value="Transposase_24"/>
    <property type="match status" value="1"/>
</dbReference>
<protein>
    <submittedName>
        <fullName evidence="2">Uncharacterized protein</fullName>
    </submittedName>
</protein>
<dbReference type="EMBL" id="RXIC02000024">
    <property type="protein sequence ID" value="KAB1209984.1"/>
    <property type="molecule type" value="Genomic_DNA"/>
</dbReference>
<name>A0A6A1VB17_9ROSI</name>
<comment type="caution">
    <text evidence="2">The sequence shown here is derived from an EMBL/GenBank/DDBJ whole genome shotgun (WGS) entry which is preliminary data.</text>
</comment>
<evidence type="ECO:0000256" key="1">
    <source>
        <dbReference type="SAM" id="Coils"/>
    </source>
</evidence>
<evidence type="ECO:0000313" key="2">
    <source>
        <dbReference type="EMBL" id="KAB1209984.1"/>
    </source>
</evidence>
<sequence>MRRLPNLCSLPQDDFELNYDRQEDRETVNFIMNAAFKNHKVKLHKHFKKFGSKDEALQHRPADTFVENWIACCELSSQPSYQDRSRINTNNRAKLKVHHTSGSRPFVWHRKKLQDPEAGTPTAADLYSKTHNKKNGEGWVSDVARKNYEKMMEIQSQSTTESGAPKDVDIFTQVLGTKIWLCERFGRSVKPIAASSSTVSIQRDPELVCELEAAKATIEELKSRQSEYDNLKNQQKEMQEAQRQIQEQLQLLKAQFAQRDS</sequence>
<dbReference type="InterPro" id="IPR004252">
    <property type="entry name" value="Probable_transposase_24"/>
</dbReference>
<dbReference type="AlphaFoldDB" id="A0A6A1VB17"/>
<keyword evidence="1" id="KW-0175">Coiled coil</keyword>
<dbReference type="OrthoDB" id="1921870at2759"/>
<proteinExistence type="predicted"/>